<dbReference type="EMBL" id="JAIZAY010000011">
    <property type="protein sequence ID" value="KAJ8033624.1"/>
    <property type="molecule type" value="Genomic_DNA"/>
</dbReference>
<comment type="caution">
    <text evidence="1">The sequence shown here is derived from an EMBL/GenBank/DDBJ whole genome shotgun (WGS) entry which is preliminary data.</text>
</comment>
<keyword evidence="2" id="KW-1185">Reference proteome</keyword>
<dbReference type="AlphaFoldDB" id="A0A9Q1BVZ8"/>
<dbReference type="Proteomes" id="UP001152320">
    <property type="component" value="Chromosome 11"/>
</dbReference>
<sequence length="92" mass="10717">MKFVTTCLASLFKFVQDIKSLLHIFSDLNTSGYKSTPMYNLSIFKFTEDHYQSETFTRSTNRDKYYLVKHVYSPDNGGDVIGGDELHRYLQC</sequence>
<evidence type="ECO:0000313" key="2">
    <source>
        <dbReference type="Proteomes" id="UP001152320"/>
    </source>
</evidence>
<name>A0A9Q1BVZ8_HOLLE</name>
<reference evidence="1" key="1">
    <citation type="submission" date="2021-10" db="EMBL/GenBank/DDBJ databases">
        <title>Tropical sea cucumber genome reveals ecological adaptation and Cuvierian tubules defense mechanism.</title>
        <authorList>
            <person name="Chen T."/>
        </authorList>
    </citation>
    <scope>NUCLEOTIDE SEQUENCE</scope>
    <source>
        <strain evidence="1">Nanhai2018</strain>
        <tissue evidence="1">Muscle</tissue>
    </source>
</reference>
<gene>
    <name evidence="1" type="ORF">HOLleu_23931</name>
</gene>
<protein>
    <submittedName>
        <fullName evidence="1">Uncharacterized protein</fullName>
    </submittedName>
</protein>
<organism evidence="1 2">
    <name type="scientific">Holothuria leucospilota</name>
    <name type="common">Black long sea cucumber</name>
    <name type="synonym">Mertensiothuria leucospilota</name>
    <dbReference type="NCBI Taxonomy" id="206669"/>
    <lineage>
        <taxon>Eukaryota</taxon>
        <taxon>Metazoa</taxon>
        <taxon>Echinodermata</taxon>
        <taxon>Eleutherozoa</taxon>
        <taxon>Echinozoa</taxon>
        <taxon>Holothuroidea</taxon>
        <taxon>Aspidochirotacea</taxon>
        <taxon>Aspidochirotida</taxon>
        <taxon>Holothuriidae</taxon>
        <taxon>Holothuria</taxon>
    </lineage>
</organism>
<proteinExistence type="predicted"/>
<accession>A0A9Q1BVZ8</accession>
<evidence type="ECO:0000313" key="1">
    <source>
        <dbReference type="EMBL" id="KAJ8033624.1"/>
    </source>
</evidence>